<dbReference type="Proteomes" id="UP000756346">
    <property type="component" value="Unassembled WGS sequence"/>
</dbReference>
<keyword evidence="2" id="KW-1185">Reference proteome</keyword>
<dbReference type="AlphaFoldDB" id="A0A9P9BHM4"/>
<dbReference type="EMBL" id="JAGTJQ010000015">
    <property type="protein sequence ID" value="KAH7012109.1"/>
    <property type="molecule type" value="Genomic_DNA"/>
</dbReference>
<proteinExistence type="predicted"/>
<reference evidence="1" key="1">
    <citation type="journal article" date="2021" name="Nat. Commun.">
        <title>Genetic determinants of endophytism in the Arabidopsis root mycobiome.</title>
        <authorList>
            <person name="Mesny F."/>
            <person name="Miyauchi S."/>
            <person name="Thiergart T."/>
            <person name="Pickel B."/>
            <person name="Atanasova L."/>
            <person name="Karlsson M."/>
            <person name="Huettel B."/>
            <person name="Barry K.W."/>
            <person name="Haridas S."/>
            <person name="Chen C."/>
            <person name="Bauer D."/>
            <person name="Andreopoulos W."/>
            <person name="Pangilinan J."/>
            <person name="LaButti K."/>
            <person name="Riley R."/>
            <person name="Lipzen A."/>
            <person name="Clum A."/>
            <person name="Drula E."/>
            <person name="Henrissat B."/>
            <person name="Kohler A."/>
            <person name="Grigoriev I.V."/>
            <person name="Martin F.M."/>
            <person name="Hacquard S."/>
        </authorList>
    </citation>
    <scope>NUCLEOTIDE SEQUENCE</scope>
    <source>
        <strain evidence="1">MPI-CAGE-CH-0230</strain>
    </source>
</reference>
<sequence length="152" mass="16682">MPRSCPTRGCVGSLPFTTSQLALLLDESIKLSESPVRCREVDRSPVFLPRVGERPAGAERAGALIIPVLMRAAGGLGLSKERGQGQLSREELWASLMLADFVIKKREGLMKRFLYELSLLSLCRLEIGKGIRFQKSVSTGSVAFRLVDDVGY</sequence>
<evidence type="ECO:0000313" key="1">
    <source>
        <dbReference type="EMBL" id="KAH7012109.1"/>
    </source>
</evidence>
<dbReference type="RefSeq" id="XP_046004485.1">
    <property type="nucleotide sequence ID" value="XM_046157559.1"/>
</dbReference>
<organism evidence="1 2">
    <name type="scientific">Microdochium trichocladiopsis</name>
    <dbReference type="NCBI Taxonomy" id="1682393"/>
    <lineage>
        <taxon>Eukaryota</taxon>
        <taxon>Fungi</taxon>
        <taxon>Dikarya</taxon>
        <taxon>Ascomycota</taxon>
        <taxon>Pezizomycotina</taxon>
        <taxon>Sordariomycetes</taxon>
        <taxon>Xylariomycetidae</taxon>
        <taxon>Xylariales</taxon>
        <taxon>Microdochiaceae</taxon>
        <taxon>Microdochium</taxon>
    </lineage>
</organism>
<evidence type="ECO:0000313" key="2">
    <source>
        <dbReference type="Proteomes" id="UP000756346"/>
    </source>
</evidence>
<gene>
    <name evidence="1" type="ORF">B0I36DRAFT_356207</name>
</gene>
<dbReference type="GeneID" id="70187105"/>
<accession>A0A9P9BHM4</accession>
<protein>
    <submittedName>
        <fullName evidence="1">Uncharacterized protein</fullName>
    </submittedName>
</protein>
<comment type="caution">
    <text evidence="1">The sequence shown here is derived from an EMBL/GenBank/DDBJ whole genome shotgun (WGS) entry which is preliminary data.</text>
</comment>
<name>A0A9P9BHM4_9PEZI</name>